<dbReference type="EMBL" id="VSSQ01002381">
    <property type="protein sequence ID" value="MPM15077.1"/>
    <property type="molecule type" value="Genomic_DNA"/>
</dbReference>
<name>A0A644XGN8_9ZZZZ</name>
<comment type="caution">
    <text evidence="1">The sequence shown here is derived from an EMBL/GenBank/DDBJ whole genome shotgun (WGS) entry which is preliminary data.</text>
</comment>
<evidence type="ECO:0000313" key="1">
    <source>
        <dbReference type="EMBL" id="MPM15077.1"/>
    </source>
</evidence>
<accession>A0A644XGN8</accession>
<proteinExistence type="predicted"/>
<protein>
    <submittedName>
        <fullName evidence="1">Uncharacterized protein</fullName>
    </submittedName>
</protein>
<dbReference type="AlphaFoldDB" id="A0A644XGN8"/>
<gene>
    <name evidence="1" type="ORF">SDC9_61443</name>
</gene>
<reference evidence="1" key="1">
    <citation type="submission" date="2019-08" db="EMBL/GenBank/DDBJ databases">
        <authorList>
            <person name="Kucharzyk K."/>
            <person name="Murdoch R.W."/>
            <person name="Higgins S."/>
            <person name="Loffler F."/>
        </authorList>
    </citation>
    <scope>NUCLEOTIDE SEQUENCE</scope>
</reference>
<organism evidence="1">
    <name type="scientific">bioreactor metagenome</name>
    <dbReference type="NCBI Taxonomy" id="1076179"/>
    <lineage>
        <taxon>unclassified sequences</taxon>
        <taxon>metagenomes</taxon>
        <taxon>ecological metagenomes</taxon>
    </lineage>
</organism>
<sequence>MDRAAQLISLARGNIHGIPGAIAQIYAVGAAAGRAVITGGHNFVIAHNDGPVAAPQAGGALQYRFRDVQIIIFLVDASHTLPSPRLFLQYSTGLPPLHSIN</sequence>